<dbReference type="PROSITE" id="PS50109">
    <property type="entry name" value="HIS_KIN"/>
    <property type="match status" value="1"/>
</dbReference>
<evidence type="ECO:0000313" key="11">
    <source>
        <dbReference type="EMBL" id="RKN82159.1"/>
    </source>
</evidence>
<feature type="transmembrane region" description="Helical" evidence="9">
    <location>
        <begin position="128"/>
        <end position="152"/>
    </location>
</feature>
<keyword evidence="9" id="KW-0472">Membrane</keyword>
<dbReference type="EMBL" id="RBAH01000012">
    <property type="protein sequence ID" value="RKN82159.1"/>
    <property type="molecule type" value="Genomic_DNA"/>
</dbReference>
<feature type="transmembrane region" description="Helical" evidence="9">
    <location>
        <begin position="193"/>
        <end position="218"/>
    </location>
</feature>
<feature type="transmembrane region" description="Helical" evidence="9">
    <location>
        <begin position="75"/>
        <end position="92"/>
    </location>
</feature>
<keyword evidence="8" id="KW-0902">Two-component regulatory system</keyword>
<dbReference type="PRINTS" id="PR00344">
    <property type="entry name" value="BCTRLSENSOR"/>
</dbReference>
<accession>A0A3B0CDS2</accession>
<dbReference type="Pfam" id="PF02518">
    <property type="entry name" value="HATPase_c"/>
    <property type="match status" value="1"/>
</dbReference>
<keyword evidence="5" id="KW-0547">Nucleotide-binding</keyword>
<sequence length="463" mass="51287">MLVYFAALLAAAAVLYRLYPQRETNRWAAFFLLTASLGGLAGHLREEALPLLELAVGEAATGIKMLSFAQKVLEAANHTLTPYGVLVFSLVYAERFSRQTRRRLKLLLLLPAAATCVWYTVAPERQSFFILLLLWTAPYYAYSCWLLVSSCLRERNPWRRKERLAVAVLAVPTLVAIVAFINVASVWVPDFRFFGYIAFFIAYSLIAGVAFAFAYGVLGVKVRLERDPLESAVSAVSSGTAMLNHTIKNEIAKISICAENVKETLDPHDAEAAGQLDLIVKSAEHMKQMVTRIHGQTQDIVLREEPHRLADIVQESLEKLSAKLNSCGFAVFKEFRSDPVVVCDRVHMLEVLSNITANAVEAMSERRGEGALFVLIDTTRRGVLLSLKDTGPGVPKEQLARVLEPFYTTKARQGGGNFGLGLTYCYQVMRQSGGQIELESEEGKGTTVKLWFAANKMVASARK</sequence>
<evidence type="ECO:0000256" key="5">
    <source>
        <dbReference type="ARBA" id="ARBA00022741"/>
    </source>
</evidence>
<protein>
    <recommendedName>
        <fullName evidence="2">histidine kinase</fullName>
        <ecNumber evidence="2">2.7.13.3</ecNumber>
    </recommendedName>
</protein>
<dbReference type="PANTHER" id="PTHR43065:SF10">
    <property type="entry name" value="PEROXIDE STRESS-ACTIVATED HISTIDINE KINASE MAK3"/>
    <property type="match status" value="1"/>
</dbReference>
<keyword evidence="12" id="KW-1185">Reference proteome</keyword>
<evidence type="ECO:0000256" key="1">
    <source>
        <dbReference type="ARBA" id="ARBA00000085"/>
    </source>
</evidence>
<dbReference type="InterPro" id="IPR036890">
    <property type="entry name" value="HATPase_C_sf"/>
</dbReference>
<feature type="transmembrane region" description="Helical" evidence="9">
    <location>
        <begin position="164"/>
        <end position="187"/>
    </location>
</feature>
<dbReference type="EC" id="2.7.13.3" evidence="2"/>
<evidence type="ECO:0000256" key="2">
    <source>
        <dbReference type="ARBA" id="ARBA00012438"/>
    </source>
</evidence>
<dbReference type="AlphaFoldDB" id="A0A3B0CDS2"/>
<evidence type="ECO:0000256" key="6">
    <source>
        <dbReference type="ARBA" id="ARBA00022777"/>
    </source>
</evidence>
<evidence type="ECO:0000256" key="8">
    <source>
        <dbReference type="ARBA" id="ARBA00023012"/>
    </source>
</evidence>
<dbReference type="SMART" id="SM00387">
    <property type="entry name" value="HATPase_c"/>
    <property type="match status" value="1"/>
</dbReference>
<evidence type="ECO:0000256" key="9">
    <source>
        <dbReference type="SAM" id="Phobius"/>
    </source>
</evidence>
<keyword evidence="9" id="KW-0812">Transmembrane</keyword>
<feature type="domain" description="Histidine kinase" evidence="10">
    <location>
        <begin position="242"/>
        <end position="456"/>
    </location>
</feature>
<keyword evidence="7" id="KW-0067">ATP-binding</keyword>
<evidence type="ECO:0000256" key="3">
    <source>
        <dbReference type="ARBA" id="ARBA00022553"/>
    </source>
</evidence>
<dbReference type="GO" id="GO:0005524">
    <property type="term" value="F:ATP binding"/>
    <property type="evidence" value="ECO:0007669"/>
    <property type="project" value="UniProtKB-KW"/>
</dbReference>
<evidence type="ECO:0000259" key="10">
    <source>
        <dbReference type="PROSITE" id="PS50109"/>
    </source>
</evidence>
<dbReference type="SUPFAM" id="SSF55874">
    <property type="entry name" value="ATPase domain of HSP90 chaperone/DNA topoisomerase II/histidine kinase"/>
    <property type="match status" value="1"/>
</dbReference>
<dbReference type="InterPro" id="IPR003594">
    <property type="entry name" value="HATPase_dom"/>
</dbReference>
<proteinExistence type="predicted"/>
<name>A0A3B0CDS2_9BACL</name>
<keyword evidence="3" id="KW-0597">Phosphoprotein</keyword>
<evidence type="ECO:0000256" key="7">
    <source>
        <dbReference type="ARBA" id="ARBA00022840"/>
    </source>
</evidence>
<dbReference type="RefSeq" id="WP_120748542.1">
    <property type="nucleotide sequence ID" value="NZ_RBAH01000012.1"/>
</dbReference>
<keyword evidence="6 11" id="KW-0418">Kinase</keyword>
<dbReference type="PANTHER" id="PTHR43065">
    <property type="entry name" value="SENSOR HISTIDINE KINASE"/>
    <property type="match status" value="1"/>
</dbReference>
<dbReference type="CDD" id="cd00075">
    <property type="entry name" value="HATPase"/>
    <property type="match status" value="1"/>
</dbReference>
<dbReference type="InterPro" id="IPR004358">
    <property type="entry name" value="Sig_transdc_His_kin-like_C"/>
</dbReference>
<keyword evidence="9" id="KW-1133">Transmembrane helix</keyword>
<dbReference type="GO" id="GO:0004673">
    <property type="term" value="F:protein histidine kinase activity"/>
    <property type="evidence" value="ECO:0007669"/>
    <property type="project" value="UniProtKB-EC"/>
</dbReference>
<dbReference type="InterPro" id="IPR005467">
    <property type="entry name" value="His_kinase_dom"/>
</dbReference>
<dbReference type="OrthoDB" id="9121833at2"/>
<comment type="caution">
    <text evidence="11">The sequence shown here is derived from an EMBL/GenBank/DDBJ whole genome shotgun (WGS) entry which is preliminary data.</text>
</comment>
<dbReference type="GO" id="GO:0000160">
    <property type="term" value="P:phosphorelay signal transduction system"/>
    <property type="evidence" value="ECO:0007669"/>
    <property type="project" value="UniProtKB-KW"/>
</dbReference>
<gene>
    <name evidence="11" type="ORF">D7M11_17540</name>
</gene>
<comment type="catalytic activity">
    <reaction evidence="1">
        <text>ATP + protein L-histidine = ADP + protein N-phospho-L-histidine.</text>
        <dbReference type="EC" id="2.7.13.3"/>
    </reaction>
</comment>
<feature type="transmembrane region" description="Helical" evidence="9">
    <location>
        <begin position="27"/>
        <end position="44"/>
    </location>
</feature>
<organism evidence="11 12">
    <name type="scientific">Paenibacillus ginsengarvi</name>
    <dbReference type="NCBI Taxonomy" id="400777"/>
    <lineage>
        <taxon>Bacteria</taxon>
        <taxon>Bacillati</taxon>
        <taxon>Bacillota</taxon>
        <taxon>Bacilli</taxon>
        <taxon>Bacillales</taxon>
        <taxon>Paenibacillaceae</taxon>
        <taxon>Paenibacillus</taxon>
    </lineage>
</organism>
<evidence type="ECO:0000313" key="12">
    <source>
        <dbReference type="Proteomes" id="UP000282311"/>
    </source>
</evidence>
<evidence type="ECO:0000256" key="4">
    <source>
        <dbReference type="ARBA" id="ARBA00022679"/>
    </source>
</evidence>
<feature type="transmembrane region" description="Helical" evidence="9">
    <location>
        <begin position="104"/>
        <end position="122"/>
    </location>
</feature>
<reference evidence="11 12" key="1">
    <citation type="journal article" date="2007" name="Int. J. Syst. Evol. Microbiol.">
        <title>Paenibacillus ginsengarvi sp. nov., isolated from soil from ginseng cultivation.</title>
        <authorList>
            <person name="Yoon M.H."/>
            <person name="Ten L.N."/>
            <person name="Im W.T."/>
        </authorList>
    </citation>
    <scope>NUCLEOTIDE SEQUENCE [LARGE SCALE GENOMIC DNA]</scope>
    <source>
        <strain evidence="11 12">KCTC 13059</strain>
    </source>
</reference>
<dbReference type="Gene3D" id="3.30.565.10">
    <property type="entry name" value="Histidine kinase-like ATPase, C-terminal domain"/>
    <property type="match status" value="1"/>
</dbReference>
<dbReference type="Proteomes" id="UP000282311">
    <property type="component" value="Unassembled WGS sequence"/>
</dbReference>
<keyword evidence="4" id="KW-0808">Transferase</keyword>